<dbReference type="PANTHER" id="PTHR12195">
    <property type="entry name" value="CYTOPLASMIC FMR1-INTERACTING PROTEIN-RELATED"/>
    <property type="match status" value="1"/>
</dbReference>
<sequence length="1272" mass="147698">MASTEKITLQDALQNVDVLDELPLPDQQPHIEAAPLSIHYQANMDTNFEDRAAFVAGVARYIEEATVHAKLNELLEEGHDYAIMLYTWRCCSRALPQIKSNEQPNRVEIYEKTVEVLKPQVHKLMSLMYFQRGAIERFSGEIKRLCHKEKRNDFVSEAYLLTLGKFINMFAVLDELKNMKSSVKNDYSAYRRAAQFLKVMSDPQTLQESQNLSMFLATQNKVRDTLKETLGQIPGYEDLLCDVINLAVYMFENKMFLLPSEKLMLVKVMGFGLFLMDGKEININKLDGRRKINLAKIDKIFKQVEVVPLFGDMQIAPFNYIRRSPNFDSSKWPLCNSNQISSQANLLEYVDSMKDEHDRFISELARHNNEVITTQRERPRTDAENREICDLVLRGLQLLGAWTTRVVELYSWKLLHPTDPHANPDCPPNAEEYERSTRYNYSSAEKFGLVEVLAMIKGLQLLMLRMESFFMDAIRSHVYAEVQDFVQVQLREPLRKSIKNKREVIRSIIVSVRETCADWLRGVEPQEDPALRGKKDDDTFHSQKIKVPRRNVGPSSTQLYMVRTMLESLIADKSGGKKTLRKDIDVQHLMSIDQFHKTSFYWSYLLNLNETLQECCDLSQLWYREYLFHSWKLLPRIFLNESFVAQFPIDMSMPWILTDHILETRDASMMEYILYPLDLYNDSAQYALHHFKKQFLFDEVEAEVNLCFDQFVYKLSDQIFSYYKHWAGSILLDKRFRAECATFGTKIPYPSGNRYQTLLRQRHVQLLGRSIDLNRLIGQRINAALQKSFDVAISRFESGDITGIVELDSVIECNRLCHKLLAKYLPINDFDAMFREANHNVSAPYGRITLHIFWELNYDFLPNYCYNAATNRFVRTSISFTQQIQRDKQPSASYQYLWGTKALNTSFNAIHSLYSHFVGAPHFRVMTRLLGYQGIAVVIEELLKIVKSLLQGTLMQYSKTLMKVMPKACKLVRYDYGSSGVLSYYHAQLNDMIQYPDLRTEVFQTFREVGNAIIFCLLIEQALSQEEVCDLKHAAPFQNIIPKPFIPFKEGDNKKEREQDLKMVMKRLEAKYAALQVVPVISRLGTPKQADIAAEGDLLTRERLCCGLSMFEIVLTRIKSYLDDPIWHGDAPTNGVMNIDECTEFHRLWSAIQFVYCMPVGENEFTIEQLFGEGLNWSGCCLIVLLNQQRRFEALDFSYHLLRVNRVDQQDETCKGIPLKRMVDRVRKFQILNNQIFAVLNKYLKPSDADNLPVEHVRCFQPPVHHSLTSNI</sequence>
<accession>R7UKT3</accession>
<reference evidence="4 6" key="2">
    <citation type="journal article" date="2013" name="Nature">
        <title>Insights into bilaterian evolution from three spiralian genomes.</title>
        <authorList>
            <person name="Simakov O."/>
            <person name="Marletaz F."/>
            <person name="Cho S.J."/>
            <person name="Edsinger-Gonzales E."/>
            <person name="Havlak P."/>
            <person name="Hellsten U."/>
            <person name="Kuo D.H."/>
            <person name="Larsson T."/>
            <person name="Lv J."/>
            <person name="Arendt D."/>
            <person name="Savage R."/>
            <person name="Osoegawa K."/>
            <person name="de Jong P."/>
            <person name="Grimwood J."/>
            <person name="Chapman J.A."/>
            <person name="Shapiro H."/>
            <person name="Aerts A."/>
            <person name="Otillar R.P."/>
            <person name="Terry A.Y."/>
            <person name="Boore J.L."/>
            <person name="Grigoriev I.V."/>
            <person name="Lindberg D.R."/>
            <person name="Seaver E.C."/>
            <person name="Weisblat D.A."/>
            <person name="Putnam N.H."/>
            <person name="Rokhsar D.S."/>
        </authorList>
    </citation>
    <scope>NUCLEOTIDE SEQUENCE</scope>
    <source>
        <strain evidence="4 6">I ESC-2004</strain>
    </source>
</reference>
<evidence type="ECO:0000259" key="3">
    <source>
        <dbReference type="Pfam" id="PF07159"/>
    </source>
</evidence>
<dbReference type="AlphaFoldDB" id="R7UKT3"/>
<keyword evidence="2" id="KW-0963">Cytoplasm</keyword>
<evidence type="ECO:0000313" key="6">
    <source>
        <dbReference type="Proteomes" id="UP000014760"/>
    </source>
</evidence>
<evidence type="ECO:0000313" key="5">
    <source>
        <dbReference type="EnsemblMetazoa" id="CapteP199897"/>
    </source>
</evidence>
<dbReference type="Proteomes" id="UP000014760">
    <property type="component" value="Unassembled WGS sequence"/>
</dbReference>
<protein>
    <recommendedName>
        <fullName evidence="2">Cytoplasmic FMR1-interacting protein</fullName>
    </recommendedName>
</protein>
<feature type="domain" description="CYRIA/CYRIB Rac1 binding" evidence="3">
    <location>
        <begin position="63"/>
        <end position="269"/>
    </location>
</feature>
<evidence type="ECO:0000256" key="2">
    <source>
        <dbReference type="PIRNR" id="PIRNR008153"/>
    </source>
</evidence>
<dbReference type="GO" id="GO:0030833">
    <property type="term" value="P:regulation of actin filament polymerization"/>
    <property type="evidence" value="ECO:0007669"/>
    <property type="project" value="InterPro"/>
</dbReference>
<evidence type="ECO:0000256" key="1">
    <source>
        <dbReference type="ARBA" id="ARBA00025790"/>
    </source>
</evidence>
<dbReference type="EMBL" id="KB302363">
    <property type="protein sequence ID" value="ELU04398.1"/>
    <property type="molecule type" value="Genomic_DNA"/>
</dbReference>
<dbReference type="InterPro" id="IPR009828">
    <property type="entry name" value="CYRIA/CYRIB_Rac1-bd"/>
</dbReference>
<dbReference type="GO" id="GO:0031267">
    <property type="term" value="F:small GTPase binding"/>
    <property type="evidence" value="ECO:0007669"/>
    <property type="project" value="InterPro"/>
</dbReference>
<dbReference type="FunCoup" id="R7UKT3">
    <property type="interactions" value="1485"/>
</dbReference>
<dbReference type="EMBL" id="AMQN01008181">
    <property type="status" value="NOT_ANNOTATED_CDS"/>
    <property type="molecule type" value="Genomic_DNA"/>
</dbReference>
<dbReference type="HOGENOM" id="CLU_002688_2_1_1"/>
<comment type="similarity">
    <text evidence="1 2">Belongs to the CYFIP family.</text>
</comment>
<dbReference type="Pfam" id="PF07159">
    <property type="entry name" value="CYRIA-B_Rac1-bd"/>
    <property type="match status" value="1"/>
</dbReference>
<dbReference type="InterPro" id="IPR008081">
    <property type="entry name" value="Cytoplasmic_FMR1-int"/>
</dbReference>
<evidence type="ECO:0000313" key="4">
    <source>
        <dbReference type="EMBL" id="ELU04398.1"/>
    </source>
</evidence>
<dbReference type="PRINTS" id="PR01698">
    <property type="entry name" value="CYTOFMRPINTP"/>
</dbReference>
<dbReference type="Pfam" id="PF05994">
    <property type="entry name" value="FragX_IP"/>
    <property type="match status" value="1"/>
</dbReference>
<dbReference type="OMA" id="DQPNRVE"/>
<dbReference type="STRING" id="283909.R7UKT3"/>
<dbReference type="GO" id="GO:0005737">
    <property type="term" value="C:cytoplasm"/>
    <property type="evidence" value="ECO:0007669"/>
    <property type="project" value="UniProtKB-UniRule"/>
</dbReference>
<organism evidence="4">
    <name type="scientific">Capitella teleta</name>
    <name type="common">Polychaete worm</name>
    <dbReference type="NCBI Taxonomy" id="283909"/>
    <lineage>
        <taxon>Eukaryota</taxon>
        <taxon>Metazoa</taxon>
        <taxon>Spiralia</taxon>
        <taxon>Lophotrochozoa</taxon>
        <taxon>Annelida</taxon>
        <taxon>Polychaeta</taxon>
        <taxon>Sedentaria</taxon>
        <taxon>Scolecida</taxon>
        <taxon>Capitellidae</taxon>
        <taxon>Capitella</taxon>
    </lineage>
</organism>
<name>R7UKT3_CAPTE</name>
<reference evidence="6" key="1">
    <citation type="submission" date="2012-12" db="EMBL/GenBank/DDBJ databases">
        <authorList>
            <person name="Hellsten U."/>
            <person name="Grimwood J."/>
            <person name="Chapman J.A."/>
            <person name="Shapiro H."/>
            <person name="Aerts A."/>
            <person name="Otillar R.P."/>
            <person name="Terry A.Y."/>
            <person name="Boore J.L."/>
            <person name="Simakov O."/>
            <person name="Marletaz F."/>
            <person name="Cho S.-J."/>
            <person name="Edsinger-Gonzales E."/>
            <person name="Havlak P."/>
            <person name="Kuo D.-H."/>
            <person name="Larsson T."/>
            <person name="Lv J."/>
            <person name="Arendt D."/>
            <person name="Savage R."/>
            <person name="Osoegawa K."/>
            <person name="de Jong P."/>
            <person name="Lindberg D.R."/>
            <person name="Seaver E.C."/>
            <person name="Weisblat D.A."/>
            <person name="Putnam N.H."/>
            <person name="Grigoriev I.V."/>
            <person name="Rokhsar D.S."/>
        </authorList>
    </citation>
    <scope>NUCLEOTIDE SEQUENCE</scope>
    <source>
        <strain evidence="6">I ESC-2004</strain>
    </source>
</reference>
<dbReference type="PIRSF" id="PIRSF008153">
    <property type="entry name" value="FMR1_interacting"/>
    <property type="match status" value="1"/>
</dbReference>
<keyword evidence="6" id="KW-1185">Reference proteome</keyword>
<dbReference type="OrthoDB" id="10265867at2759"/>
<dbReference type="EnsemblMetazoa" id="CapteT199897">
    <property type="protein sequence ID" value="CapteP199897"/>
    <property type="gene ID" value="CapteG199897"/>
</dbReference>
<reference evidence="5" key="3">
    <citation type="submission" date="2015-06" db="UniProtKB">
        <authorList>
            <consortium name="EnsemblMetazoa"/>
        </authorList>
    </citation>
    <scope>IDENTIFICATION</scope>
</reference>
<proteinExistence type="inferred from homology"/>
<gene>
    <name evidence="4" type="ORF">CAPTEDRAFT_199897</name>
</gene>